<dbReference type="OrthoDB" id="2910287at2759"/>
<dbReference type="AlphaFoldDB" id="A0A6A6IQ45"/>
<dbReference type="EMBL" id="ML987192">
    <property type="protein sequence ID" value="KAF2251720.1"/>
    <property type="molecule type" value="Genomic_DNA"/>
</dbReference>
<dbReference type="GeneID" id="54581670"/>
<dbReference type="Gene3D" id="2.60.20.10">
    <property type="entry name" value="Crystallins"/>
    <property type="match status" value="1"/>
</dbReference>
<evidence type="ECO:0008006" key="4">
    <source>
        <dbReference type="Google" id="ProtNLM"/>
    </source>
</evidence>
<sequence>MKLSAAIAILASGIALAAPAINVEKRADTGVYLCNDRNFEGYCVHINSPSGTCVPLASDLNDKVSAAGPDQGSFCYFFVNPNCDTNGDFFHVGYPGYPDLSVTPVNGPAGSTRNFEDKLSSYRCTTE</sequence>
<feature type="signal peptide" evidence="1">
    <location>
        <begin position="1"/>
        <end position="17"/>
    </location>
</feature>
<gene>
    <name evidence="2" type="ORF">BU26DRAFT_516490</name>
</gene>
<feature type="chain" id="PRO_5025376124" description="Small secreted protein" evidence="1">
    <location>
        <begin position="18"/>
        <end position="127"/>
    </location>
</feature>
<name>A0A6A6IQ45_9PLEO</name>
<keyword evidence="3" id="KW-1185">Reference proteome</keyword>
<organism evidence="2 3">
    <name type="scientific">Trematosphaeria pertusa</name>
    <dbReference type="NCBI Taxonomy" id="390896"/>
    <lineage>
        <taxon>Eukaryota</taxon>
        <taxon>Fungi</taxon>
        <taxon>Dikarya</taxon>
        <taxon>Ascomycota</taxon>
        <taxon>Pezizomycotina</taxon>
        <taxon>Dothideomycetes</taxon>
        <taxon>Pleosporomycetidae</taxon>
        <taxon>Pleosporales</taxon>
        <taxon>Massarineae</taxon>
        <taxon>Trematosphaeriaceae</taxon>
        <taxon>Trematosphaeria</taxon>
    </lineage>
</organism>
<protein>
    <recommendedName>
        <fullName evidence="4">Small secreted protein</fullName>
    </recommendedName>
</protein>
<accession>A0A6A6IQ45</accession>
<evidence type="ECO:0000313" key="3">
    <source>
        <dbReference type="Proteomes" id="UP000800094"/>
    </source>
</evidence>
<evidence type="ECO:0000313" key="2">
    <source>
        <dbReference type="EMBL" id="KAF2251720.1"/>
    </source>
</evidence>
<keyword evidence="1" id="KW-0732">Signal</keyword>
<dbReference type="Proteomes" id="UP000800094">
    <property type="component" value="Unassembled WGS sequence"/>
</dbReference>
<reference evidence="2" key="1">
    <citation type="journal article" date="2020" name="Stud. Mycol.">
        <title>101 Dothideomycetes genomes: a test case for predicting lifestyles and emergence of pathogens.</title>
        <authorList>
            <person name="Haridas S."/>
            <person name="Albert R."/>
            <person name="Binder M."/>
            <person name="Bloem J."/>
            <person name="Labutti K."/>
            <person name="Salamov A."/>
            <person name="Andreopoulos B."/>
            <person name="Baker S."/>
            <person name="Barry K."/>
            <person name="Bills G."/>
            <person name="Bluhm B."/>
            <person name="Cannon C."/>
            <person name="Castanera R."/>
            <person name="Culley D."/>
            <person name="Daum C."/>
            <person name="Ezra D."/>
            <person name="Gonzalez J."/>
            <person name="Henrissat B."/>
            <person name="Kuo A."/>
            <person name="Liang C."/>
            <person name="Lipzen A."/>
            <person name="Lutzoni F."/>
            <person name="Magnuson J."/>
            <person name="Mondo S."/>
            <person name="Nolan M."/>
            <person name="Ohm R."/>
            <person name="Pangilinan J."/>
            <person name="Park H.-J."/>
            <person name="Ramirez L."/>
            <person name="Alfaro M."/>
            <person name="Sun H."/>
            <person name="Tritt A."/>
            <person name="Yoshinaga Y."/>
            <person name="Zwiers L.-H."/>
            <person name="Turgeon B."/>
            <person name="Goodwin S."/>
            <person name="Spatafora J."/>
            <person name="Crous P."/>
            <person name="Grigoriev I."/>
        </authorList>
    </citation>
    <scope>NUCLEOTIDE SEQUENCE</scope>
    <source>
        <strain evidence="2">CBS 122368</strain>
    </source>
</reference>
<dbReference type="RefSeq" id="XP_033686724.1">
    <property type="nucleotide sequence ID" value="XM_033828340.1"/>
</dbReference>
<evidence type="ECO:0000256" key="1">
    <source>
        <dbReference type="SAM" id="SignalP"/>
    </source>
</evidence>
<proteinExistence type="predicted"/>